<proteinExistence type="inferred from homology"/>
<feature type="domain" description="FAM91 C-terminal" evidence="2">
    <location>
        <begin position="72"/>
        <end position="143"/>
    </location>
</feature>
<dbReference type="PANTHER" id="PTHR28441">
    <property type="entry name" value="PROTEIN FAM91A1"/>
    <property type="match status" value="1"/>
</dbReference>
<dbReference type="Pfam" id="PF14648">
    <property type="entry name" value="FAM91_C"/>
    <property type="match status" value="2"/>
</dbReference>
<accession>A0A7R9AX88</accession>
<comment type="similarity">
    <text evidence="1">Belongs to the FAM91 family.</text>
</comment>
<evidence type="ECO:0000313" key="3">
    <source>
        <dbReference type="EMBL" id="CAD7261503.1"/>
    </source>
</evidence>
<protein>
    <recommendedName>
        <fullName evidence="2">FAM91 C-terminal domain-containing protein</fullName>
    </recommendedName>
</protein>
<reference evidence="3" key="1">
    <citation type="submission" date="2020-11" db="EMBL/GenBank/DDBJ databases">
        <authorList>
            <person name="Tran Van P."/>
        </authorList>
    </citation>
    <scope>NUCLEOTIDE SEQUENCE</scope>
</reference>
<name>A0A7R9AX88_TIMSH</name>
<evidence type="ECO:0000256" key="1">
    <source>
        <dbReference type="ARBA" id="ARBA00010319"/>
    </source>
</evidence>
<gene>
    <name evidence="3" type="ORF">TSIB3V08_LOCUS5638</name>
</gene>
<dbReference type="EMBL" id="OC002233">
    <property type="protein sequence ID" value="CAD7261503.1"/>
    <property type="molecule type" value="Genomic_DNA"/>
</dbReference>
<evidence type="ECO:0000259" key="2">
    <source>
        <dbReference type="Pfam" id="PF14648"/>
    </source>
</evidence>
<organism evidence="3">
    <name type="scientific">Timema shepardi</name>
    <name type="common">Walking stick</name>
    <dbReference type="NCBI Taxonomy" id="629360"/>
    <lineage>
        <taxon>Eukaryota</taxon>
        <taxon>Metazoa</taxon>
        <taxon>Ecdysozoa</taxon>
        <taxon>Arthropoda</taxon>
        <taxon>Hexapoda</taxon>
        <taxon>Insecta</taxon>
        <taxon>Pterygota</taxon>
        <taxon>Neoptera</taxon>
        <taxon>Polyneoptera</taxon>
        <taxon>Phasmatodea</taxon>
        <taxon>Timematodea</taxon>
        <taxon>Timematoidea</taxon>
        <taxon>Timematidae</taxon>
        <taxon>Timema</taxon>
    </lineage>
</organism>
<dbReference type="AlphaFoldDB" id="A0A7R9AX88"/>
<feature type="domain" description="FAM91 C-terminal" evidence="2">
    <location>
        <begin position="1"/>
        <end position="50"/>
    </location>
</feature>
<dbReference type="InterPro" id="IPR028097">
    <property type="entry name" value="FAM91_C_dom"/>
</dbReference>
<dbReference type="PANTHER" id="PTHR28441:SF2">
    <property type="entry name" value="PROTEIN FAM91A1"/>
    <property type="match status" value="1"/>
</dbReference>
<dbReference type="InterPro" id="IPR039199">
    <property type="entry name" value="FAM91"/>
</dbReference>
<sequence length="152" mass="16601">MAPLSKEIRPISSCVPPHLGPAIPEVNTVWFKMFIYHLTGYGPPSLLLAKADVTLGVHNTHPSYKDLFWSNQGTRVKQLPKMFQSCDKLMVTTWGHDHVILPVSNIVFTLNDALCHSAALVQAYGVGHGAEIILVPFPQVTKGSRGDVSCLA</sequence>